<dbReference type="EMBL" id="JYDV01000092">
    <property type="protein sequence ID" value="KRZ35326.1"/>
    <property type="molecule type" value="Genomic_DNA"/>
</dbReference>
<dbReference type="InterPro" id="IPR049624">
    <property type="entry name" value="FOXN1_4"/>
</dbReference>
<keyword evidence="1" id="KW-0217">Developmental protein</keyword>
<dbReference type="InterPro" id="IPR030456">
    <property type="entry name" value="TF_fork_head_CS_2"/>
</dbReference>
<dbReference type="Proteomes" id="UP000054826">
    <property type="component" value="Unassembled WGS sequence"/>
</dbReference>
<dbReference type="Pfam" id="PF00250">
    <property type="entry name" value="Forkhead"/>
    <property type="match status" value="1"/>
</dbReference>
<gene>
    <name evidence="9" type="primary">Foxn4</name>
    <name evidence="9" type="ORF">T4C_10973</name>
</gene>
<evidence type="ECO:0000256" key="5">
    <source>
        <dbReference type="ARBA" id="ARBA00023242"/>
    </source>
</evidence>
<evidence type="ECO:0000256" key="7">
    <source>
        <dbReference type="SAM" id="MobiDB-lite"/>
    </source>
</evidence>
<dbReference type="Gene3D" id="1.10.10.10">
    <property type="entry name" value="Winged helix-like DNA-binding domain superfamily/Winged helix DNA-binding domain"/>
    <property type="match status" value="1"/>
</dbReference>
<organism evidence="9 10">
    <name type="scientific">Trichinella pseudospiralis</name>
    <name type="common">Parasitic roundworm</name>
    <dbReference type="NCBI Taxonomy" id="6337"/>
    <lineage>
        <taxon>Eukaryota</taxon>
        <taxon>Metazoa</taxon>
        <taxon>Ecdysozoa</taxon>
        <taxon>Nematoda</taxon>
        <taxon>Enoplea</taxon>
        <taxon>Dorylaimia</taxon>
        <taxon>Trichinellida</taxon>
        <taxon>Trichinellidae</taxon>
        <taxon>Trichinella</taxon>
    </lineage>
</organism>
<dbReference type="PROSITE" id="PS00657">
    <property type="entry name" value="FORK_HEAD_1"/>
    <property type="match status" value="1"/>
</dbReference>
<dbReference type="PANTHER" id="PTHR46721">
    <property type="entry name" value="FORKHEAD BOX PROTEIN N1"/>
    <property type="match status" value="1"/>
</dbReference>
<comment type="caution">
    <text evidence="9">The sequence shown here is derived from an EMBL/GenBank/DDBJ whole genome shotgun (WGS) entry which is preliminary data.</text>
</comment>
<protein>
    <submittedName>
        <fullName evidence="9">Forkhead box protein N4</fullName>
    </submittedName>
</protein>
<evidence type="ECO:0000313" key="10">
    <source>
        <dbReference type="Proteomes" id="UP000054826"/>
    </source>
</evidence>
<evidence type="ECO:0000256" key="3">
    <source>
        <dbReference type="ARBA" id="ARBA00023125"/>
    </source>
</evidence>
<feature type="compositionally biased region" description="Low complexity" evidence="7">
    <location>
        <begin position="419"/>
        <end position="433"/>
    </location>
</feature>
<sequence length="465" mass="51559">MDSKDEDEEDDILKILADELDDHVFYDKCFFDDLDNIDSPVDDLLQNNSSNSGDSFSWYKASDAENFKRLTSGSGDINLYNAAHSPPTHTPFQNQITAVPFEMTTPSSFKSTRIHGRRRNSIGQSESTNKFPKPPYSYCALIALALRNSATGKLHVSEIYKFLSTNFPYFKTAVPGWKNSIRHNLSLSRSFYKIEAPDSKKTGRKVIKRKSCDYVHCTTIASVAFQCSLWAINEEKAYSIYRSIRKMRETHCQAILDSLADPDALELIENGLKGIHDVKSSPGQKYRSNASYHDCTSCTSSNIPKNDAGCYGNVDFSSIPKGVSSTVVCTPPNYYGSDYPQQVYSPTAHSPKCLYRSSPFGHEHSPSAAFYSPVKVEPVTALQATRSPLAKNNMTSSASMTPSPEISSLQSRSPLVDCHSSPVHTSSSLHSSSNRQFPLQPASSFNNANNKARPACQRRLGPFNK</sequence>
<comment type="subcellular location">
    <subcellularLocation>
        <location evidence="6">Nucleus</location>
    </subcellularLocation>
</comment>
<evidence type="ECO:0000256" key="6">
    <source>
        <dbReference type="PROSITE-ProRule" id="PRU00089"/>
    </source>
</evidence>
<dbReference type="PRINTS" id="PR00053">
    <property type="entry name" value="FORKHEAD"/>
</dbReference>
<evidence type="ECO:0000256" key="2">
    <source>
        <dbReference type="ARBA" id="ARBA00023015"/>
    </source>
</evidence>
<evidence type="ECO:0000256" key="1">
    <source>
        <dbReference type="ARBA" id="ARBA00022473"/>
    </source>
</evidence>
<reference evidence="9 10" key="1">
    <citation type="submission" date="2015-01" db="EMBL/GenBank/DDBJ databases">
        <title>Evolution of Trichinella species and genotypes.</title>
        <authorList>
            <person name="Korhonen P.K."/>
            <person name="Edoardo P."/>
            <person name="Giuseppe L.R."/>
            <person name="Gasser R.B."/>
        </authorList>
    </citation>
    <scope>NUCLEOTIDE SEQUENCE [LARGE SCALE GENOMIC DNA]</scope>
    <source>
        <strain evidence="9">ISS176</strain>
    </source>
</reference>
<dbReference type="PANTHER" id="PTHR46721:SF3">
    <property type="entry name" value="FORKHEAD BOX N1"/>
    <property type="match status" value="1"/>
</dbReference>
<dbReference type="SMART" id="SM00339">
    <property type="entry name" value="FH"/>
    <property type="match status" value="1"/>
</dbReference>
<accession>A0A0V1JK39</accession>
<feature type="compositionally biased region" description="Polar residues" evidence="7">
    <location>
        <begin position="434"/>
        <end position="450"/>
    </location>
</feature>
<dbReference type="PROSITE" id="PS00658">
    <property type="entry name" value="FORK_HEAD_2"/>
    <property type="match status" value="1"/>
</dbReference>
<dbReference type="GO" id="GO:0000981">
    <property type="term" value="F:DNA-binding transcription factor activity, RNA polymerase II-specific"/>
    <property type="evidence" value="ECO:0007669"/>
    <property type="project" value="TreeGrafter"/>
</dbReference>
<name>A0A0V1JK39_TRIPS</name>
<feature type="region of interest" description="Disordered" evidence="7">
    <location>
        <begin position="385"/>
        <end position="465"/>
    </location>
</feature>
<evidence type="ECO:0000259" key="8">
    <source>
        <dbReference type="PROSITE" id="PS50039"/>
    </source>
</evidence>
<dbReference type="SUPFAM" id="SSF46785">
    <property type="entry name" value="Winged helix' DNA-binding domain"/>
    <property type="match status" value="1"/>
</dbReference>
<dbReference type="InterPro" id="IPR018122">
    <property type="entry name" value="TF_fork_head_CS_1"/>
</dbReference>
<keyword evidence="2" id="KW-0805">Transcription regulation</keyword>
<keyword evidence="5 6" id="KW-0539">Nucleus</keyword>
<dbReference type="InterPro" id="IPR036390">
    <property type="entry name" value="WH_DNA-bd_sf"/>
</dbReference>
<evidence type="ECO:0000313" key="9">
    <source>
        <dbReference type="EMBL" id="KRZ35326.1"/>
    </source>
</evidence>
<feature type="DNA-binding region" description="Fork-head" evidence="6">
    <location>
        <begin position="133"/>
        <end position="251"/>
    </location>
</feature>
<dbReference type="GO" id="GO:0005634">
    <property type="term" value="C:nucleus"/>
    <property type="evidence" value="ECO:0007669"/>
    <property type="project" value="UniProtKB-SubCell"/>
</dbReference>
<evidence type="ECO:0000256" key="4">
    <source>
        <dbReference type="ARBA" id="ARBA00023163"/>
    </source>
</evidence>
<proteinExistence type="predicted"/>
<dbReference type="InterPro" id="IPR036388">
    <property type="entry name" value="WH-like_DNA-bd_sf"/>
</dbReference>
<dbReference type="PROSITE" id="PS50039">
    <property type="entry name" value="FORK_HEAD_3"/>
    <property type="match status" value="1"/>
</dbReference>
<keyword evidence="4" id="KW-0804">Transcription</keyword>
<dbReference type="AlphaFoldDB" id="A0A0V1JK39"/>
<keyword evidence="3 6" id="KW-0238">DNA-binding</keyword>
<feature type="domain" description="Fork-head" evidence="8">
    <location>
        <begin position="133"/>
        <end position="251"/>
    </location>
</feature>
<feature type="compositionally biased region" description="Polar residues" evidence="7">
    <location>
        <begin position="385"/>
        <end position="413"/>
    </location>
</feature>
<dbReference type="GO" id="GO:0000976">
    <property type="term" value="F:transcription cis-regulatory region binding"/>
    <property type="evidence" value="ECO:0007669"/>
    <property type="project" value="TreeGrafter"/>
</dbReference>
<dbReference type="InterPro" id="IPR001766">
    <property type="entry name" value="Fork_head_dom"/>
</dbReference>